<dbReference type="OrthoDB" id="2056845at2"/>
<dbReference type="InterPro" id="IPR032332">
    <property type="entry name" value="GramPos_pilinD3"/>
</dbReference>
<dbReference type="KEGG" id="apr:Apre_1453"/>
<dbReference type="eggNOG" id="COG4932">
    <property type="taxonomic scope" value="Bacteria"/>
</dbReference>
<keyword evidence="5" id="KW-0175">Coiled coil</keyword>
<organism evidence="13 14">
    <name type="scientific">Anaerococcus prevotii (strain ATCC 9321 / DSM 20548 / JCM 6508 / NCTC 11806 / PC1)</name>
    <name type="common">Peptostreptococcus prevotii</name>
    <name type="synonym">Peptococcus prevotii</name>
    <dbReference type="NCBI Taxonomy" id="525919"/>
    <lineage>
        <taxon>Bacteria</taxon>
        <taxon>Bacillati</taxon>
        <taxon>Bacillota</taxon>
        <taxon>Tissierellia</taxon>
        <taxon>Tissierellales</taxon>
        <taxon>Peptoniphilaceae</taxon>
        <taxon>Anaerococcus</taxon>
    </lineage>
</organism>
<dbReference type="Pfam" id="PF16570">
    <property type="entry name" value="GramPos_pilinD3"/>
    <property type="match status" value="1"/>
</dbReference>
<evidence type="ECO:0000256" key="7">
    <source>
        <dbReference type="SAM" id="Phobius"/>
    </source>
</evidence>
<sequence>MKNKLFSIFTALAMVLGILVAPFTSANAAEEAKYENSTNKINIHKILFKEEKAYTDWKPEDHKTSSEITNIKEYFGDKAEEIAGVAYDIYKEEKATDTNKANGQTLNTEFNTSEFKEDKYYSIVKTDKSNRNLGELLTTASGTGDVELEDGSYVIVENADRTTYQDPATGQTVSKQGKAIPVRITLPAALPVENTSGVLHLYPKNTTVDSPDTEKNFTDKIDIKDANNTTKQEEKNNEENYRVSGVGQPVPYTVETVFKPNTNFKNAYWNDQMTKGLTFTQEDLDAMKIYVNGVDKTDSFGKELDGNGYKVVLNDMTLVNGQKENVTVRLEYTAKLNEDSKVEIPESNDVTFHYGNNPIHGNTPKPTKPKENGELEVEKTWADGVPAAGEWASFTLKNANTGKIIGTVKFETKDNNGNLETTTTYTANAEYKPIGNEKNLAGPEKETVSGNKWTFKWTGLDKDLEYKVEEDNNMNETAKFTKGADGKIIIENKKDKNPTPKNPQEPKVVRYGKKFVKADEADGKRLNGAKFVVKHEKENKYLVNKTAEELAKEKSDYDKAVAEYDAIYKNPDAKQDQLDAKFEEVKAKAEALNNKYKWADANDKKAAAKLANVVTLEPKENGKFEITDLQLGKYNLEEIAAPKDYAVRDGVIPFEVTKTSYNKDDSKIGVVYEGTDNVVNEAKDADAQRVDNRKLTIPQTGGIGSLIFVVAGLAIMAGAYVAYRKNQARA</sequence>
<dbReference type="Pfam" id="PF17802">
    <property type="entry name" value="SpaA"/>
    <property type="match status" value="1"/>
</dbReference>
<dbReference type="InterPro" id="IPR041033">
    <property type="entry name" value="SpaA_PFL_dom_1"/>
</dbReference>
<feature type="domain" description="Gram-positive cocci surface proteins LPxTG" evidence="9">
    <location>
        <begin position="696"/>
        <end position="725"/>
    </location>
</feature>
<evidence type="ECO:0000256" key="4">
    <source>
        <dbReference type="ARBA" id="ARBA00023088"/>
    </source>
</evidence>
<reference evidence="13 14" key="1">
    <citation type="journal article" date="2009" name="Stand. Genomic Sci.">
        <title>Complete genome sequence of Anaerococcus prevotii type strain (PC1).</title>
        <authorList>
            <person name="Labutti K."/>
            <person name="Pukall R."/>
            <person name="Steenblock K."/>
            <person name="Glavina Del Rio T."/>
            <person name="Tice H."/>
            <person name="Copeland A."/>
            <person name="Cheng J.F."/>
            <person name="Lucas S."/>
            <person name="Chen F."/>
            <person name="Nolan M."/>
            <person name="Bruce D."/>
            <person name="Goodwin L."/>
            <person name="Pitluck S."/>
            <person name="Ivanova N."/>
            <person name="Mavromatis K."/>
            <person name="Ovchinnikova G."/>
            <person name="Pati A."/>
            <person name="Chen A."/>
            <person name="Palaniappan K."/>
            <person name="Land M."/>
            <person name="Hauser L."/>
            <person name="Chang Y.J."/>
            <person name="Jeffries C.D."/>
            <person name="Chain P."/>
            <person name="Saunders E."/>
            <person name="Brettin T."/>
            <person name="Detter J.C."/>
            <person name="Han C."/>
            <person name="Goker M."/>
            <person name="Bristow J."/>
            <person name="Eisen J.A."/>
            <person name="Markowitz V."/>
            <person name="Hugenholtz P."/>
            <person name="Kyrpides N.C."/>
            <person name="Klenk H.P."/>
            <person name="Lapidus A."/>
        </authorList>
    </citation>
    <scope>NUCLEOTIDE SEQUENCE [LARGE SCALE GENOMIC DNA]</scope>
    <source>
        <strain evidence="14">ATCC 9321 / DSM 20548 / JCM 6508 / NCTC 11806 / PC1</strain>
    </source>
</reference>
<dbReference type="InterPro" id="IPR032364">
    <property type="entry name" value="GramPos_pilinD1_N"/>
</dbReference>
<dbReference type="EMBL" id="CP001708">
    <property type="protein sequence ID" value="ACV29474.1"/>
    <property type="molecule type" value="Genomic_DNA"/>
</dbReference>
<evidence type="ECO:0000256" key="6">
    <source>
        <dbReference type="SAM" id="MobiDB-lite"/>
    </source>
</evidence>
<evidence type="ECO:0000256" key="3">
    <source>
        <dbReference type="ARBA" id="ARBA00022729"/>
    </source>
</evidence>
<evidence type="ECO:0000256" key="1">
    <source>
        <dbReference type="ARBA" id="ARBA00022512"/>
    </source>
</evidence>
<feature type="coiled-coil region" evidence="5">
    <location>
        <begin position="543"/>
        <end position="595"/>
    </location>
</feature>
<dbReference type="Pfam" id="PF16555">
    <property type="entry name" value="GramPos_pilinD1"/>
    <property type="match status" value="1"/>
</dbReference>
<keyword evidence="7" id="KW-0472">Membrane</keyword>
<keyword evidence="7" id="KW-1133">Transmembrane helix</keyword>
<dbReference type="Gene3D" id="1.20.58.90">
    <property type="match status" value="1"/>
</dbReference>
<dbReference type="Gene3D" id="2.60.40.1140">
    <property type="entry name" value="Collagen-binding surface protein Cna, B-type domain"/>
    <property type="match status" value="1"/>
</dbReference>
<dbReference type="HOGENOM" id="CLU_383972_0_0_9"/>
<dbReference type="AlphaFoldDB" id="C7RE61"/>
<feature type="signal peptide" evidence="8">
    <location>
        <begin position="1"/>
        <end position="28"/>
    </location>
</feature>
<dbReference type="Proteomes" id="UP000002294">
    <property type="component" value="Chromosome"/>
</dbReference>
<keyword evidence="2" id="KW-0964">Secreted</keyword>
<name>C7RE61_ANAPD</name>
<dbReference type="NCBIfam" id="TIGR01167">
    <property type="entry name" value="LPXTG_anchor"/>
    <property type="match status" value="1"/>
</dbReference>
<feature type="chain" id="PRO_5002983679" evidence="8">
    <location>
        <begin position="29"/>
        <end position="730"/>
    </location>
</feature>
<accession>C7RE61</accession>
<evidence type="ECO:0000313" key="14">
    <source>
        <dbReference type="Proteomes" id="UP000002294"/>
    </source>
</evidence>
<keyword evidence="14" id="KW-1185">Reference proteome</keyword>
<evidence type="ECO:0000256" key="2">
    <source>
        <dbReference type="ARBA" id="ARBA00022525"/>
    </source>
</evidence>
<gene>
    <name evidence="13" type="ordered locus">Apre_1453</name>
</gene>
<evidence type="ECO:0000313" key="13">
    <source>
        <dbReference type="EMBL" id="ACV29474.1"/>
    </source>
</evidence>
<keyword evidence="1" id="KW-0134">Cell wall</keyword>
<feature type="domain" description="SpaA-like prealbumin fold" evidence="12">
    <location>
        <begin position="601"/>
        <end position="660"/>
    </location>
</feature>
<keyword evidence="7" id="KW-0812">Transmembrane</keyword>
<dbReference type="InterPro" id="IPR026466">
    <property type="entry name" value="Fim_isopep_form_D2_dom"/>
</dbReference>
<evidence type="ECO:0000259" key="11">
    <source>
        <dbReference type="Pfam" id="PF16570"/>
    </source>
</evidence>
<evidence type="ECO:0000259" key="10">
    <source>
        <dbReference type="Pfam" id="PF16555"/>
    </source>
</evidence>
<evidence type="ECO:0000259" key="12">
    <source>
        <dbReference type="Pfam" id="PF17802"/>
    </source>
</evidence>
<protein>
    <submittedName>
        <fullName evidence="13">LPXTG-motif cell wall anchor domain protein</fullName>
    </submittedName>
</protein>
<evidence type="ECO:0000256" key="8">
    <source>
        <dbReference type="SAM" id="SignalP"/>
    </source>
</evidence>
<dbReference type="InterPro" id="IPR013783">
    <property type="entry name" value="Ig-like_fold"/>
</dbReference>
<dbReference type="Gene3D" id="2.60.40.10">
    <property type="entry name" value="Immunoglobulins"/>
    <property type="match status" value="2"/>
</dbReference>
<keyword evidence="4" id="KW-0572">Peptidoglycan-anchor</keyword>
<keyword evidence="3 8" id="KW-0732">Signal</keyword>
<dbReference type="InterPro" id="IPR019931">
    <property type="entry name" value="LPXTG_anchor"/>
</dbReference>
<dbReference type="STRING" id="525919.Apre_1453"/>
<feature type="region of interest" description="Disordered" evidence="6">
    <location>
        <begin position="352"/>
        <end position="371"/>
    </location>
</feature>
<proteinExistence type="predicted"/>
<dbReference type="RefSeq" id="WP_015778372.1">
    <property type="nucleotide sequence ID" value="NC_013171.1"/>
</dbReference>
<dbReference type="Gene3D" id="2.60.40.740">
    <property type="match status" value="1"/>
</dbReference>
<dbReference type="Pfam" id="PF00746">
    <property type="entry name" value="Gram_pos_anchor"/>
    <property type="match status" value="1"/>
</dbReference>
<evidence type="ECO:0000259" key="9">
    <source>
        <dbReference type="Pfam" id="PF00746"/>
    </source>
</evidence>
<dbReference type="NCBIfam" id="TIGR04226">
    <property type="entry name" value="RrgB_K2N_iso_D2"/>
    <property type="match status" value="1"/>
</dbReference>
<evidence type="ECO:0000256" key="5">
    <source>
        <dbReference type="SAM" id="Coils"/>
    </source>
</evidence>
<feature type="transmembrane region" description="Helical" evidence="7">
    <location>
        <begin position="702"/>
        <end position="723"/>
    </location>
</feature>
<feature type="domain" description="Gram-positive pilin subunit D1 N-terminal" evidence="10">
    <location>
        <begin position="37"/>
        <end position="206"/>
    </location>
</feature>
<feature type="domain" description="Gram-positive pilin backbone subunit 3 Cna-B-like" evidence="11">
    <location>
        <begin position="372"/>
        <end position="533"/>
    </location>
</feature>